<evidence type="ECO:0000256" key="3">
    <source>
        <dbReference type="ARBA" id="ARBA00022679"/>
    </source>
</evidence>
<proteinExistence type="inferred from homology"/>
<name>A0ABW8HGK5_9ACTN</name>
<protein>
    <submittedName>
        <fullName evidence="7">Activator-dependent family glycosyltransferase</fullName>
    </submittedName>
</protein>
<dbReference type="PANTHER" id="PTHR48050">
    <property type="entry name" value="STEROL 3-BETA-GLUCOSYLTRANSFERASE"/>
    <property type="match status" value="1"/>
</dbReference>
<evidence type="ECO:0000256" key="2">
    <source>
        <dbReference type="ARBA" id="ARBA00022676"/>
    </source>
</evidence>
<dbReference type="RefSeq" id="WP_053664026.1">
    <property type="nucleotide sequence ID" value="NZ_JBEOTR010000033.1"/>
</dbReference>
<feature type="domain" description="Erythromycin biosynthesis protein CIII-like N-terminal" evidence="6">
    <location>
        <begin position="22"/>
        <end position="257"/>
    </location>
</feature>
<dbReference type="InterPro" id="IPR050426">
    <property type="entry name" value="Glycosyltransferase_28"/>
</dbReference>
<sequence>MRVLFTVFAVKTHMYNLVPLAWALRAAGHEVCVASHPDLAEAITRTGLTAVPVGDPLSMGGAGKGPTTQTFQGVSGSMVEDPSDDPSWERVLGTFTVACSVQYEYLAGLQVMDDLVEFAQAWQPDLVVWDALTFTGAVAARACGAAHARMLFGMDYVARMYSRYTELLAAQPPERREDPVTEWTAGRLARYGVKSGPEDTLEMLTGQWTIDPTPSWMQFRLPLPYLPVRLVPFNGPTTAPDWVREPAARPRVCLSLGMSGRDQLGGDLLSIGDLLDALADFDIELVATLDSRQLAGTSALPDNVRPVDFVPLNDLLPTCAAAIHHGGFGTVGSVLTHGVPSITIPAPWWDETDLGRRIAARGAGFLMDPHRPDLDALRDHLRRLLDDPSFTARAADVRADLLATPSPHDLVPELERRARSYRTRQGDR</sequence>
<accession>A0ABW8HGK5</accession>
<dbReference type="Pfam" id="PF06722">
    <property type="entry name" value="EryCIII-like_C"/>
    <property type="match status" value="1"/>
</dbReference>
<evidence type="ECO:0000259" key="6">
    <source>
        <dbReference type="Pfam" id="PF21036"/>
    </source>
</evidence>
<keyword evidence="2" id="KW-0328">Glycosyltransferase</keyword>
<reference evidence="7 8" key="1">
    <citation type="submission" date="2024-10" db="EMBL/GenBank/DDBJ databases">
        <title>The Natural Products Discovery Center: Release of the First 8490 Sequenced Strains for Exploring Actinobacteria Biosynthetic Diversity.</title>
        <authorList>
            <person name="Kalkreuter E."/>
            <person name="Kautsar S.A."/>
            <person name="Yang D."/>
            <person name="Bader C.D."/>
            <person name="Teijaro C.N."/>
            <person name="Fluegel L."/>
            <person name="Davis C.M."/>
            <person name="Simpson J.R."/>
            <person name="Lauterbach L."/>
            <person name="Steele A.D."/>
            <person name="Gui C."/>
            <person name="Meng S."/>
            <person name="Li G."/>
            <person name="Viehrig K."/>
            <person name="Ye F."/>
            <person name="Su P."/>
            <person name="Kiefer A.F."/>
            <person name="Nichols A."/>
            <person name="Cepeda A.J."/>
            <person name="Yan W."/>
            <person name="Fan B."/>
            <person name="Jiang Y."/>
            <person name="Adhikari A."/>
            <person name="Zheng C.-J."/>
            <person name="Schuster L."/>
            <person name="Cowan T.M."/>
            <person name="Smanski M.J."/>
            <person name="Chevrette M.G."/>
            <person name="De Carvalho L.P.S."/>
            <person name="Shen B."/>
        </authorList>
    </citation>
    <scope>NUCLEOTIDE SEQUENCE [LARGE SCALE GENOMIC DNA]</scope>
    <source>
        <strain evidence="7 8">NPDC093086</strain>
    </source>
</reference>
<dbReference type="InterPro" id="IPR002213">
    <property type="entry name" value="UDP_glucos_trans"/>
</dbReference>
<keyword evidence="8" id="KW-1185">Reference proteome</keyword>
<dbReference type="CDD" id="cd03784">
    <property type="entry name" value="GT1_Gtf-like"/>
    <property type="match status" value="1"/>
</dbReference>
<comment type="similarity">
    <text evidence="1">Belongs to the glycosyltransferase 28 family.</text>
</comment>
<gene>
    <name evidence="7" type="ORF">ACIQFM_25965</name>
</gene>
<dbReference type="InterPro" id="IPR030953">
    <property type="entry name" value="Glycosyl_450act"/>
</dbReference>
<evidence type="ECO:0000313" key="7">
    <source>
        <dbReference type="EMBL" id="MFJ6039692.1"/>
    </source>
</evidence>
<evidence type="ECO:0000313" key="8">
    <source>
        <dbReference type="Proteomes" id="UP001617907"/>
    </source>
</evidence>
<dbReference type="SUPFAM" id="SSF53756">
    <property type="entry name" value="UDP-Glycosyltransferase/glycogen phosphorylase"/>
    <property type="match status" value="1"/>
</dbReference>
<keyword evidence="3" id="KW-0808">Transferase</keyword>
<evidence type="ECO:0000259" key="5">
    <source>
        <dbReference type="Pfam" id="PF06722"/>
    </source>
</evidence>
<dbReference type="InterPro" id="IPR010610">
    <property type="entry name" value="EryCIII-like_C"/>
</dbReference>
<dbReference type="PANTHER" id="PTHR48050:SF13">
    <property type="entry name" value="STEROL 3-BETA-GLUCOSYLTRANSFERASE UGT80A2"/>
    <property type="match status" value="1"/>
</dbReference>
<dbReference type="Pfam" id="PF21036">
    <property type="entry name" value="EryCIII-like_N"/>
    <property type="match status" value="1"/>
</dbReference>
<comment type="caution">
    <text evidence="7">The sequence shown here is derived from an EMBL/GenBank/DDBJ whole genome shotgun (WGS) entry which is preliminary data.</text>
</comment>
<organism evidence="7 8">
    <name type="scientific">Streptomyces ardesiacus</name>
    <dbReference type="NCBI Taxonomy" id="285564"/>
    <lineage>
        <taxon>Bacteria</taxon>
        <taxon>Bacillati</taxon>
        <taxon>Actinomycetota</taxon>
        <taxon>Actinomycetes</taxon>
        <taxon>Kitasatosporales</taxon>
        <taxon>Streptomycetaceae</taxon>
        <taxon>Streptomyces</taxon>
    </lineage>
</organism>
<dbReference type="NCBIfam" id="TIGR04516">
    <property type="entry name" value="glycosyl_450act"/>
    <property type="match status" value="1"/>
</dbReference>
<keyword evidence="4" id="KW-0045">Antibiotic biosynthesis</keyword>
<dbReference type="Proteomes" id="UP001617907">
    <property type="component" value="Unassembled WGS sequence"/>
</dbReference>
<dbReference type="InterPro" id="IPR048284">
    <property type="entry name" value="EryCIII-like_N"/>
</dbReference>
<evidence type="ECO:0000256" key="1">
    <source>
        <dbReference type="ARBA" id="ARBA00006962"/>
    </source>
</evidence>
<feature type="domain" description="Erythromycin biosynthesis protein CIII-like C-terminal" evidence="5">
    <location>
        <begin position="274"/>
        <end position="415"/>
    </location>
</feature>
<evidence type="ECO:0000256" key="4">
    <source>
        <dbReference type="ARBA" id="ARBA00023194"/>
    </source>
</evidence>
<dbReference type="EMBL" id="JBIVPC010000015">
    <property type="protein sequence ID" value="MFJ6039692.1"/>
    <property type="molecule type" value="Genomic_DNA"/>
</dbReference>
<dbReference type="Gene3D" id="3.40.50.2000">
    <property type="entry name" value="Glycogen Phosphorylase B"/>
    <property type="match status" value="2"/>
</dbReference>